<evidence type="ECO:0000256" key="1">
    <source>
        <dbReference type="SAM" id="MobiDB-lite"/>
    </source>
</evidence>
<sequence precursor="true">MPPSPNPHRLILWLLLAAALQATAGCVERPAANAEKTAAPAAAGLPTPSEISVAAFEAELFAFVKDRRYVELDWKRDKRVRDTGPYIRGVYYGTHPAVRVFYSPEVIAWLEGGREGAIPDGAVIIKEQYPPPAARHAGKSEEELRDSLESWTIMVKDSKGSHDGWFWSNPGAEQEVVDNHQDFSHPISGFGLYCVRCHASTQSPGVAAASPENEFTFSSLRNIAGYDGEPIVFRVDESWRRPTESAPSSEGESGKQMAESTSGSHPSCTRSGGMTPCVPGVNPDFVAFYDGYQSIDRAEVQDLPPTTHDWVAKQEAGEPQQFVTSKQCMSCHAGLMEPYGPTMFVPTGDDHAYGATGRNISPQGEWQWTPMGLAGRDPVFLAQLESEKAMLASEFGKDPDQASRLSCLLEDTCLKCHGAMGRHEFHACGDRQGDTFGLELCEATHDPNSPIGEGDARLGALARDGISCMVCHRMQERPQPEDDDRPYLQYFLETSVTGNLYLGPPDELYGPFKDNEITAYPMQHALGITPKHSGFLQTSRMCGVCHTVTLPAVDAPLGGHAADELNASQVVKEFASFHHHVEQATYLEWLNSGYENEFNTANPDAQTCQDCHMSRGLHDEEQGIAMDSLPTRMAIIQDVTYPDAENLASHKDIDVRVREEGYARHNFSGLNLFLLELFEQFDDVLGVRTQDYMTGSKLEIENARRNFLNTARNKTAELEVASRRDGDDLVATVTVRNKAGHRFPSGVGFRRAFVELTVVELPAEQGGEERVVWGSGRTNSVGVLVDGRGRPLPTELFDEDLLDKQRHQPHHTEITQEDQAQIYESLLCNAEGRFTTSFLRGCETIKDNRLLPKGWTPLGPSPDLTGRYLEATHPKGDAAQDPLYRDGSGADKVTYRVRLPEGVDAERVEVRAALYYQAMPPYFLKNLFDRSPDGPATQRLHFLLSNAKLAGTPIENWKLLIANAVSKPAGE</sequence>
<dbReference type="SUPFAM" id="SSF48695">
    <property type="entry name" value="Multiheme cytochromes"/>
    <property type="match status" value="1"/>
</dbReference>
<dbReference type="CDD" id="cd20716">
    <property type="entry name" value="cyt_P460_fam"/>
    <property type="match status" value="1"/>
</dbReference>
<accession>A0A5C5YMH3</accession>
<feature type="region of interest" description="Disordered" evidence="1">
    <location>
        <begin position="237"/>
        <end position="271"/>
    </location>
</feature>
<dbReference type="Gene3D" id="1.10.1130.10">
    <property type="entry name" value="Flavocytochrome C3, Chain A"/>
    <property type="match status" value="1"/>
</dbReference>
<keyword evidence="5" id="KW-1185">Reference proteome</keyword>
<dbReference type="Pfam" id="PF16694">
    <property type="entry name" value="Cytochrome_P460"/>
    <property type="match status" value="1"/>
</dbReference>
<dbReference type="Proteomes" id="UP000318478">
    <property type="component" value="Unassembled WGS sequence"/>
</dbReference>
<evidence type="ECO:0000259" key="3">
    <source>
        <dbReference type="Pfam" id="PF16694"/>
    </source>
</evidence>
<feature type="chain" id="PRO_5022807791" description="Cytochrome P460 domain-containing protein" evidence="2">
    <location>
        <begin position="25"/>
        <end position="971"/>
    </location>
</feature>
<feature type="domain" description="Cytochrome P460" evidence="3">
    <location>
        <begin position="100"/>
        <end position="202"/>
    </location>
</feature>
<evidence type="ECO:0000313" key="5">
    <source>
        <dbReference type="Proteomes" id="UP000318478"/>
    </source>
</evidence>
<name>A0A5C5YMH3_9BACT</name>
<dbReference type="OrthoDB" id="9814800at2"/>
<dbReference type="Gene3D" id="3.50.70.20">
    <property type="entry name" value="Cytochrome P460"/>
    <property type="match status" value="1"/>
</dbReference>
<dbReference type="EMBL" id="SJPO01000006">
    <property type="protein sequence ID" value="TWT76056.1"/>
    <property type="molecule type" value="Genomic_DNA"/>
</dbReference>
<organism evidence="4 5">
    <name type="scientific">Posidoniimonas polymericola</name>
    <dbReference type="NCBI Taxonomy" id="2528002"/>
    <lineage>
        <taxon>Bacteria</taxon>
        <taxon>Pseudomonadati</taxon>
        <taxon>Planctomycetota</taxon>
        <taxon>Planctomycetia</taxon>
        <taxon>Pirellulales</taxon>
        <taxon>Lacipirellulaceae</taxon>
        <taxon>Posidoniimonas</taxon>
    </lineage>
</organism>
<dbReference type="InterPro" id="IPR036280">
    <property type="entry name" value="Multihaem_cyt_sf"/>
</dbReference>
<gene>
    <name evidence="4" type="ORF">Pla123a_28430</name>
</gene>
<feature type="compositionally biased region" description="Polar residues" evidence="1">
    <location>
        <begin position="258"/>
        <end position="271"/>
    </location>
</feature>
<dbReference type="InterPro" id="IPR038142">
    <property type="entry name" value="Cytochrome_P460_sp"/>
</dbReference>
<proteinExistence type="predicted"/>
<comment type="caution">
    <text evidence="4">The sequence shown here is derived from an EMBL/GenBank/DDBJ whole genome shotgun (WGS) entry which is preliminary data.</text>
</comment>
<evidence type="ECO:0000256" key="2">
    <source>
        <dbReference type="SAM" id="SignalP"/>
    </source>
</evidence>
<keyword evidence="2" id="KW-0732">Signal</keyword>
<dbReference type="AlphaFoldDB" id="A0A5C5YMH3"/>
<evidence type="ECO:0000313" key="4">
    <source>
        <dbReference type="EMBL" id="TWT76056.1"/>
    </source>
</evidence>
<dbReference type="InterPro" id="IPR032033">
    <property type="entry name" value="Cytochrome_P460"/>
</dbReference>
<reference evidence="4 5" key="1">
    <citation type="submission" date="2019-02" db="EMBL/GenBank/DDBJ databases">
        <title>Deep-cultivation of Planctomycetes and their phenomic and genomic characterization uncovers novel biology.</title>
        <authorList>
            <person name="Wiegand S."/>
            <person name="Jogler M."/>
            <person name="Boedeker C."/>
            <person name="Pinto D."/>
            <person name="Vollmers J."/>
            <person name="Rivas-Marin E."/>
            <person name="Kohn T."/>
            <person name="Peeters S.H."/>
            <person name="Heuer A."/>
            <person name="Rast P."/>
            <person name="Oberbeckmann S."/>
            <person name="Bunk B."/>
            <person name="Jeske O."/>
            <person name="Meyerdierks A."/>
            <person name="Storesund J.E."/>
            <person name="Kallscheuer N."/>
            <person name="Luecker S."/>
            <person name="Lage O.M."/>
            <person name="Pohl T."/>
            <person name="Merkel B.J."/>
            <person name="Hornburger P."/>
            <person name="Mueller R.-W."/>
            <person name="Bruemmer F."/>
            <person name="Labrenz M."/>
            <person name="Spormann A.M."/>
            <person name="Op Den Camp H."/>
            <person name="Overmann J."/>
            <person name="Amann R."/>
            <person name="Jetten M.S.M."/>
            <person name="Mascher T."/>
            <person name="Medema M.H."/>
            <person name="Devos D.P."/>
            <person name="Kaster A.-K."/>
            <person name="Ovreas L."/>
            <person name="Rohde M."/>
            <person name="Galperin M.Y."/>
            <person name="Jogler C."/>
        </authorList>
    </citation>
    <scope>NUCLEOTIDE SEQUENCE [LARGE SCALE GENOMIC DNA]</scope>
    <source>
        <strain evidence="4 5">Pla123a</strain>
    </source>
</reference>
<protein>
    <recommendedName>
        <fullName evidence="3">Cytochrome P460 domain-containing protein</fullName>
    </recommendedName>
</protein>
<feature type="signal peptide" evidence="2">
    <location>
        <begin position="1"/>
        <end position="24"/>
    </location>
</feature>